<dbReference type="SUPFAM" id="SSF49785">
    <property type="entry name" value="Galactose-binding domain-like"/>
    <property type="match status" value="1"/>
</dbReference>
<name>A0A4Q0YSS2_9GAMM</name>
<dbReference type="Pfam" id="PF08547">
    <property type="entry name" value="CIA30"/>
    <property type="match status" value="1"/>
</dbReference>
<evidence type="ECO:0000259" key="2">
    <source>
        <dbReference type="Pfam" id="PF08547"/>
    </source>
</evidence>
<dbReference type="PANTHER" id="PTHR13194:SF19">
    <property type="entry name" value="NAD(P)-BINDING ROSSMANN-FOLD SUPERFAMILY PROTEIN"/>
    <property type="match status" value="1"/>
</dbReference>
<dbReference type="Proteomes" id="UP000290287">
    <property type="component" value="Unassembled WGS sequence"/>
</dbReference>
<sequence>MWDFTFQRKPFTGKQRWLCSVRRFAPLDLRSVKQYISLKVKGDGRQYQFRVRTTKSWDGVSYRAVFQTVKDQWVTITIGEDDFVPVFRGRRVINVPEFNFADSRQMGLMLADKTPGAFHLELAEIGLDSQL</sequence>
<proteinExistence type="inferred from homology"/>
<evidence type="ECO:0000256" key="1">
    <source>
        <dbReference type="ARBA" id="ARBA00007884"/>
    </source>
</evidence>
<dbReference type="InterPro" id="IPR008979">
    <property type="entry name" value="Galactose-bd-like_sf"/>
</dbReference>
<reference evidence="3 4" key="1">
    <citation type="submission" date="2017-10" db="EMBL/GenBank/DDBJ databases">
        <title>Nyctiphanis sp. nov., isolated from the stomach of the euphausiid Nyctiphanes simplex (Hansen, 1911) in the Gulf of California.</title>
        <authorList>
            <person name="Gomez-Gil B."/>
            <person name="Aguilar-Mendez M."/>
            <person name="Lopez-Cortes A."/>
            <person name="Gomez-Gutierrez J."/>
            <person name="Roque A."/>
            <person name="Lang E."/>
            <person name="Gonzalez-Castillo A."/>
        </authorList>
    </citation>
    <scope>NUCLEOTIDE SEQUENCE [LARGE SCALE GENOMIC DNA]</scope>
    <source>
        <strain evidence="3 4">CAIM 600</strain>
    </source>
</reference>
<feature type="domain" description="NADH:ubiquinone oxidoreductase intermediate-associated protein 30" evidence="2">
    <location>
        <begin position="20"/>
        <end position="122"/>
    </location>
</feature>
<organism evidence="3 4">
    <name type="scientific">Veronia nyctiphanis</name>
    <dbReference type="NCBI Taxonomy" id="1278244"/>
    <lineage>
        <taxon>Bacteria</taxon>
        <taxon>Pseudomonadati</taxon>
        <taxon>Pseudomonadota</taxon>
        <taxon>Gammaproteobacteria</taxon>
        <taxon>Vibrionales</taxon>
        <taxon>Vibrionaceae</taxon>
        <taxon>Veronia</taxon>
    </lineage>
</organism>
<evidence type="ECO:0000313" key="3">
    <source>
        <dbReference type="EMBL" id="RXJ74272.1"/>
    </source>
</evidence>
<protein>
    <recommendedName>
        <fullName evidence="2">NADH:ubiquinone oxidoreductase intermediate-associated protein 30 domain-containing protein</fullName>
    </recommendedName>
</protein>
<dbReference type="GO" id="GO:0051082">
    <property type="term" value="F:unfolded protein binding"/>
    <property type="evidence" value="ECO:0007669"/>
    <property type="project" value="TreeGrafter"/>
</dbReference>
<accession>A0A4Q0YSS2</accession>
<gene>
    <name evidence="3" type="ORF">CS022_04225</name>
</gene>
<dbReference type="InterPro" id="IPR039131">
    <property type="entry name" value="NDUFAF1"/>
</dbReference>
<evidence type="ECO:0000313" key="4">
    <source>
        <dbReference type="Proteomes" id="UP000290287"/>
    </source>
</evidence>
<dbReference type="AlphaFoldDB" id="A0A4Q0YSS2"/>
<dbReference type="GO" id="GO:0010257">
    <property type="term" value="P:NADH dehydrogenase complex assembly"/>
    <property type="evidence" value="ECO:0007669"/>
    <property type="project" value="TreeGrafter"/>
</dbReference>
<comment type="similarity">
    <text evidence="1">Belongs to the CIA30 family.</text>
</comment>
<keyword evidence="4" id="KW-1185">Reference proteome</keyword>
<dbReference type="InterPro" id="IPR013857">
    <property type="entry name" value="NADH-UbQ_OxRdtase-assoc_prot30"/>
</dbReference>
<comment type="caution">
    <text evidence="3">The sequence shown here is derived from an EMBL/GenBank/DDBJ whole genome shotgun (WGS) entry which is preliminary data.</text>
</comment>
<dbReference type="EMBL" id="PEIB01000003">
    <property type="protein sequence ID" value="RXJ74272.1"/>
    <property type="molecule type" value="Genomic_DNA"/>
</dbReference>
<dbReference type="OrthoDB" id="442188at2"/>
<dbReference type="PANTHER" id="PTHR13194">
    <property type="entry name" value="COMPLEX I INTERMEDIATE-ASSOCIATED PROTEIN 30"/>
    <property type="match status" value="1"/>
</dbReference>